<dbReference type="Proteomes" id="UP000406184">
    <property type="component" value="Unassembled WGS sequence"/>
</dbReference>
<dbReference type="PANTHER" id="PTHR43537:SF24">
    <property type="entry name" value="GLUCONATE OPERON TRANSCRIPTIONAL REPRESSOR"/>
    <property type="match status" value="1"/>
</dbReference>
<dbReference type="GO" id="GO:0003700">
    <property type="term" value="F:DNA-binding transcription factor activity"/>
    <property type="evidence" value="ECO:0007669"/>
    <property type="project" value="InterPro"/>
</dbReference>
<proteinExistence type="predicted"/>
<dbReference type="AlphaFoldDB" id="A0A564T2X2"/>
<name>A0A564T2X2_9FIRM</name>
<dbReference type="RefSeq" id="WP_158398426.1">
    <property type="nucleotide sequence ID" value="NZ_CABHMY010000089.1"/>
</dbReference>
<dbReference type="InterPro" id="IPR036390">
    <property type="entry name" value="WH_DNA-bd_sf"/>
</dbReference>
<evidence type="ECO:0000256" key="1">
    <source>
        <dbReference type="ARBA" id="ARBA00023015"/>
    </source>
</evidence>
<keyword evidence="3" id="KW-0804">Transcription</keyword>
<keyword evidence="2" id="KW-0238">DNA-binding</keyword>
<dbReference type="InterPro" id="IPR036388">
    <property type="entry name" value="WH-like_DNA-bd_sf"/>
</dbReference>
<dbReference type="EMBL" id="CABHMY010000089">
    <property type="protein sequence ID" value="VUX01798.1"/>
    <property type="molecule type" value="Genomic_DNA"/>
</dbReference>
<reference evidence="5 6" key="1">
    <citation type="submission" date="2019-07" db="EMBL/GenBank/DDBJ databases">
        <authorList>
            <person name="Hibberd C M."/>
            <person name="Gehrig L. J."/>
            <person name="Chang H.-W."/>
            <person name="Venkatesh S."/>
        </authorList>
    </citation>
    <scope>NUCLEOTIDE SEQUENCE [LARGE SCALE GENOMIC DNA]</scope>
    <source>
        <strain evidence="5">Faecalibacterium_prausnitzii_JG_BgPS064</strain>
    </source>
</reference>
<dbReference type="GO" id="GO:0003677">
    <property type="term" value="F:DNA binding"/>
    <property type="evidence" value="ECO:0007669"/>
    <property type="project" value="UniProtKB-KW"/>
</dbReference>
<dbReference type="Pfam" id="PF00392">
    <property type="entry name" value="GntR"/>
    <property type="match status" value="1"/>
</dbReference>
<dbReference type="InterPro" id="IPR011711">
    <property type="entry name" value="GntR_C"/>
</dbReference>
<gene>
    <name evidence="5" type="primary">gntR</name>
    <name evidence="5" type="ORF">FPPS064S07_00236</name>
</gene>
<protein>
    <submittedName>
        <fullName evidence="5">Putative D-xylose utilization operon transcriptional repressor</fullName>
    </submittedName>
</protein>
<dbReference type="Pfam" id="PF07729">
    <property type="entry name" value="FCD"/>
    <property type="match status" value="1"/>
</dbReference>
<dbReference type="PANTHER" id="PTHR43537">
    <property type="entry name" value="TRANSCRIPTIONAL REGULATOR, GNTR FAMILY"/>
    <property type="match status" value="1"/>
</dbReference>
<dbReference type="SUPFAM" id="SSF48008">
    <property type="entry name" value="GntR ligand-binding domain-like"/>
    <property type="match status" value="1"/>
</dbReference>
<evidence type="ECO:0000256" key="3">
    <source>
        <dbReference type="ARBA" id="ARBA00023163"/>
    </source>
</evidence>
<feature type="domain" description="HTH gntR-type" evidence="4">
    <location>
        <begin position="19"/>
        <end position="86"/>
    </location>
</feature>
<evidence type="ECO:0000256" key="2">
    <source>
        <dbReference type="ARBA" id="ARBA00023125"/>
    </source>
</evidence>
<dbReference type="SMART" id="SM00895">
    <property type="entry name" value="FCD"/>
    <property type="match status" value="1"/>
</dbReference>
<dbReference type="SUPFAM" id="SSF46785">
    <property type="entry name" value="Winged helix' DNA-binding domain"/>
    <property type="match status" value="1"/>
</dbReference>
<evidence type="ECO:0000313" key="5">
    <source>
        <dbReference type="EMBL" id="VUX01798.1"/>
    </source>
</evidence>
<dbReference type="PROSITE" id="PS50949">
    <property type="entry name" value="HTH_GNTR"/>
    <property type="match status" value="1"/>
</dbReference>
<evidence type="ECO:0000313" key="6">
    <source>
        <dbReference type="Proteomes" id="UP000406184"/>
    </source>
</evidence>
<dbReference type="InterPro" id="IPR008920">
    <property type="entry name" value="TF_FadR/GntR_C"/>
</dbReference>
<accession>A0A564T2X2</accession>
<sequence>MNTVQNIECITDLSLLVNTSLVDVVADKIRQNIYTGKYEAGKKLIVRELSEEFGVSHTPVKDALNRLISEGYVEALPRRSMVVRTYTNAELLDALEARMMCEVFYADAIIEMSKGHPELVKELEEVMATTRRLVAERGEHFNADWVANEVRFHRCYMLYCGNARVVKMHQDLGTNRITFLAYLGVNHTPLKLSTLECNLMEHQAIVDAIAAADSARFINAVTRHIARATDDYATDDECRAKAARIKALKAKYEV</sequence>
<dbReference type="InterPro" id="IPR000524">
    <property type="entry name" value="Tscrpt_reg_HTH_GntR"/>
</dbReference>
<organism evidence="5 6">
    <name type="scientific">Faecalibacterium prausnitzii</name>
    <dbReference type="NCBI Taxonomy" id="853"/>
    <lineage>
        <taxon>Bacteria</taxon>
        <taxon>Bacillati</taxon>
        <taxon>Bacillota</taxon>
        <taxon>Clostridia</taxon>
        <taxon>Eubacteriales</taxon>
        <taxon>Oscillospiraceae</taxon>
        <taxon>Faecalibacterium</taxon>
    </lineage>
</organism>
<keyword evidence="6" id="KW-1185">Reference proteome</keyword>
<dbReference type="SMART" id="SM00345">
    <property type="entry name" value="HTH_GNTR"/>
    <property type="match status" value="1"/>
</dbReference>
<dbReference type="Gene3D" id="1.20.120.530">
    <property type="entry name" value="GntR ligand-binding domain-like"/>
    <property type="match status" value="1"/>
</dbReference>
<dbReference type="Gene3D" id="1.10.10.10">
    <property type="entry name" value="Winged helix-like DNA-binding domain superfamily/Winged helix DNA-binding domain"/>
    <property type="match status" value="1"/>
</dbReference>
<evidence type="ECO:0000259" key="4">
    <source>
        <dbReference type="PROSITE" id="PS50949"/>
    </source>
</evidence>
<dbReference type="CDD" id="cd07377">
    <property type="entry name" value="WHTH_GntR"/>
    <property type="match status" value="1"/>
</dbReference>
<keyword evidence="1" id="KW-0805">Transcription regulation</keyword>